<evidence type="ECO:0000313" key="3">
    <source>
        <dbReference type="Proteomes" id="UP000516148"/>
    </source>
</evidence>
<evidence type="ECO:0000259" key="1">
    <source>
        <dbReference type="PROSITE" id="PS50995"/>
    </source>
</evidence>
<dbReference type="GO" id="GO:0006950">
    <property type="term" value="P:response to stress"/>
    <property type="evidence" value="ECO:0007669"/>
    <property type="project" value="TreeGrafter"/>
</dbReference>
<evidence type="ECO:0000313" key="2">
    <source>
        <dbReference type="EMBL" id="QNQ09994.1"/>
    </source>
</evidence>
<accession>A0A7H0LJZ1</accession>
<dbReference type="PANTHER" id="PTHR33164:SF43">
    <property type="entry name" value="HTH-TYPE TRANSCRIPTIONAL REPRESSOR YETL"/>
    <property type="match status" value="1"/>
</dbReference>
<dbReference type="PROSITE" id="PS50995">
    <property type="entry name" value="HTH_MARR_2"/>
    <property type="match status" value="1"/>
</dbReference>
<dbReference type="Proteomes" id="UP000516148">
    <property type="component" value="Chromosome"/>
</dbReference>
<keyword evidence="3" id="KW-1185">Reference proteome</keyword>
<dbReference type="PRINTS" id="PR00598">
    <property type="entry name" value="HTHMARR"/>
</dbReference>
<name>A0A7H0LJZ1_9SPHN</name>
<dbReference type="InterPro" id="IPR000835">
    <property type="entry name" value="HTH_MarR-typ"/>
</dbReference>
<organism evidence="2 3">
    <name type="scientific">Sphingomonas alpina</name>
    <dbReference type="NCBI Taxonomy" id="653931"/>
    <lineage>
        <taxon>Bacteria</taxon>
        <taxon>Pseudomonadati</taxon>
        <taxon>Pseudomonadota</taxon>
        <taxon>Alphaproteobacteria</taxon>
        <taxon>Sphingomonadales</taxon>
        <taxon>Sphingomonadaceae</taxon>
        <taxon>Sphingomonas</taxon>
    </lineage>
</organism>
<dbReference type="EMBL" id="CP061038">
    <property type="protein sequence ID" value="QNQ09994.1"/>
    <property type="molecule type" value="Genomic_DNA"/>
</dbReference>
<sequence>MSFYTAENYSPDISVGYLAKQVYQITLKGLEPAFVGEDVSYLQWSALVSILYGRGLTCRALAHDLGHDKGATTRLIDTLEERGLVIRDRDAEDRRVINLRVTVQGEEIARRCMLRVLTLWNGWLADWSPDDATRLIGYLQRLRTSLETAVGDEPCA</sequence>
<dbReference type="RefSeq" id="WP_187762302.1">
    <property type="nucleotide sequence ID" value="NZ_CP061038.1"/>
</dbReference>
<dbReference type="PANTHER" id="PTHR33164">
    <property type="entry name" value="TRANSCRIPTIONAL REGULATOR, MARR FAMILY"/>
    <property type="match status" value="1"/>
</dbReference>
<dbReference type="InterPro" id="IPR036388">
    <property type="entry name" value="WH-like_DNA-bd_sf"/>
</dbReference>
<dbReference type="Gene3D" id="1.10.10.10">
    <property type="entry name" value="Winged helix-like DNA-binding domain superfamily/Winged helix DNA-binding domain"/>
    <property type="match status" value="1"/>
</dbReference>
<proteinExistence type="predicted"/>
<gene>
    <name evidence="2" type="ORF">H3Z74_01705</name>
</gene>
<dbReference type="GO" id="GO:0003700">
    <property type="term" value="F:DNA-binding transcription factor activity"/>
    <property type="evidence" value="ECO:0007669"/>
    <property type="project" value="InterPro"/>
</dbReference>
<protein>
    <submittedName>
        <fullName evidence="2">Winged helix-turn-helix transcriptional regulator</fullName>
    </submittedName>
</protein>
<dbReference type="InterPro" id="IPR036390">
    <property type="entry name" value="WH_DNA-bd_sf"/>
</dbReference>
<reference evidence="2 3" key="1">
    <citation type="submission" date="2020-09" db="EMBL/GenBank/DDBJ databases">
        <title>Sphingomonas sp., a new species isolated from pork steak.</title>
        <authorList>
            <person name="Heidler von Heilborn D."/>
        </authorList>
    </citation>
    <scope>NUCLEOTIDE SEQUENCE [LARGE SCALE GENOMIC DNA]</scope>
    <source>
        <strain evidence="3">S8-3T</strain>
    </source>
</reference>
<dbReference type="SUPFAM" id="SSF46785">
    <property type="entry name" value="Winged helix' DNA-binding domain"/>
    <property type="match status" value="1"/>
</dbReference>
<feature type="domain" description="HTH marR-type" evidence="1">
    <location>
        <begin position="15"/>
        <end position="144"/>
    </location>
</feature>
<dbReference type="AlphaFoldDB" id="A0A7H0LJZ1"/>
<dbReference type="Pfam" id="PF01047">
    <property type="entry name" value="MarR"/>
    <property type="match status" value="1"/>
</dbReference>
<dbReference type="SMART" id="SM00347">
    <property type="entry name" value="HTH_MARR"/>
    <property type="match status" value="1"/>
</dbReference>
<dbReference type="InterPro" id="IPR039422">
    <property type="entry name" value="MarR/SlyA-like"/>
</dbReference>
<dbReference type="KEGG" id="spap:H3Z74_01705"/>